<proteinExistence type="predicted"/>
<feature type="domain" description="Ubiquitin-like" evidence="2">
    <location>
        <begin position="42"/>
        <end position="107"/>
    </location>
</feature>
<evidence type="ECO:0000313" key="4">
    <source>
        <dbReference type="EMBL" id="KAG7371663.1"/>
    </source>
</evidence>
<sequence>MRIIISFLQLPLLLWLYCFFFFDATTTTTLATSAPKSLISNVQVTLKGKKYDIENVTTLKDLQERIHEASGIAPSQQGRILFQGKSLQKGGAESLLQEAGVSDGAVLNCVPSTSSSSTTSSTSTAGGGKKNKNTATVSSTTTTTTKTATTTSSSSPDEASSLQEMMQSAGVDTKAMEDMVNQMMGGGGGVSGNNSNGAMPSMQESMEAMANMMKSPLLTEYMNDPEKLEQSRQMILQNPMLRSMMGGMPGMEELLNDPAAWAAAMRAAADMYSQMDPNDLMNAMMQGAEASMGGGGTMMPPGLFDGMNGPTAAATTRTTTTTTTALDELSEDDD</sequence>
<evidence type="ECO:0000313" key="3">
    <source>
        <dbReference type="EMBL" id="KAG7337766.1"/>
    </source>
</evidence>
<comment type="caution">
    <text evidence="3">The sequence shown here is derived from an EMBL/GenBank/DDBJ whole genome shotgun (WGS) entry which is preliminary data.</text>
</comment>
<protein>
    <submittedName>
        <fullName evidence="3">Ubiquitin family protein</fullName>
    </submittedName>
</protein>
<feature type="compositionally biased region" description="Low complexity" evidence="1">
    <location>
        <begin position="133"/>
        <end position="155"/>
    </location>
</feature>
<keyword evidence="5" id="KW-1185">Reference proteome</keyword>
<dbReference type="CDD" id="cd17039">
    <property type="entry name" value="Ubl_ubiquitin_like"/>
    <property type="match status" value="1"/>
</dbReference>
<name>A0A9K3P8S7_9STRA</name>
<feature type="compositionally biased region" description="Low complexity" evidence="1">
    <location>
        <begin position="311"/>
        <end position="325"/>
    </location>
</feature>
<evidence type="ECO:0000259" key="2">
    <source>
        <dbReference type="PROSITE" id="PS50053"/>
    </source>
</evidence>
<feature type="compositionally biased region" description="Polar residues" evidence="1">
    <location>
        <begin position="156"/>
        <end position="166"/>
    </location>
</feature>
<dbReference type="Pfam" id="PF23195">
    <property type="entry name" value="UBQLN1"/>
    <property type="match status" value="1"/>
</dbReference>
<reference evidence="3" key="1">
    <citation type="journal article" date="2021" name="Sci. Rep.">
        <title>Diploid genomic architecture of Nitzschia inconspicua, an elite biomass production diatom.</title>
        <authorList>
            <person name="Oliver A."/>
            <person name="Podell S."/>
            <person name="Pinowska A."/>
            <person name="Traller J.C."/>
            <person name="Smith S.R."/>
            <person name="McClure R."/>
            <person name="Beliaev A."/>
            <person name="Bohutskyi P."/>
            <person name="Hill E.A."/>
            <person name="Rabines A."/>
            <person name="Zheng H."/>
            <person name="Allen L.Z."/>
            <person name="Kuo A."/>
            <person name="Grigoriev I.V."/>
            <person name="Allen A.E."/>
            <person name="Hazlebeck D."/>
            <person name="Allen E.E."/>
        </authorList>
    </citation>
    <scope>NUCLEOTIDE SEQUENCE</scope>
    <source>
        <strain evidence="3">Hildebrandi</strain>
    </source>
</reference>
<gene>
    <name evidence="4" type="ORF">IV203_017804</name>
    <name evidence="3" type="ORF">IV203_024862</name>
</gene>
<reference evidence="3" key="2">
    <citation type="submission" date="2021-04" db="EMBL/GenBank/DDBJ databases">
        <authorList>
            <person name="Podell S."/>
        </authorList>
    </citation>
    <scope>NUCLEOTIDE SEQUENCE</scope>
    <source>
        <strain evidence="3">Hildebrandi</strain>
    </source>
</reference>
<feature type="region of interest" description="Disordered" evidence="1">
    <location>
        <begin position="309"/>
        <end position="334"/>
    </location>
</feature>
<dbReference type="EMBL" id="JAGRRH010000003">
    <property type="protein sequence ID" value="KAG7371663.1"/>
    <property type="molecule type" value="Genomic_DNA"/>
</dbReference>
<dbReference type="InterPro" id="IPR000626">
    <property type="entry name" value="Ubiquitin-like_dom"/>
</dbReference>
<feature type="compositionally biased region" description="Low complexity" evidence="1">
    <location>
        <begin position="112"/>
        <end position="124"/>
    </location>
</feature>
<dbReference type="PROSITE" id="PS50053">
    <property type="entry name" value="UBIQUITIN_2"/>
    <property type="match status" value="1"/>
</dbReference>
<evidence type="ECO:0000313" key="5">
    <source>
        <dbReference type="Proteomes" id="UP000693970"/>
    </source>
</evidence>
<dbReference type="AlphaFoldDB" id="A0A9K3P8S7"/>
<dbReference type="OrthoDB" id="267397at2759"/>
<feature type="region of interest" description="Disordered" evidence="1">
    <location>
        <begin position="111"/>
        <end position="167"/>
    </location>
</feature>
<organism evidence="3 5">
    <name type="scientific">Nitzschia inconspicua</name>
    <dbReference type="NCBI Taxonomy" id="303405"/>
    <lineage>
        <taxon>Eukaryota</taxon>
        <taxon>Sar</taxon>
        <taxon>Stramenopiles</taxon>
        <taxon>Ochrophyta</taxon>
        <taxon>Bacillariophyta</taxon>
        <taxon>Bacillariophyceae</taxon>
        <taxon>Bacillariophycidae</taxon>
        <taxon>Bacillariales</taxon>
        <taxon>Bacillariaceae</taxon>
        <taxon>Nitzschia</taxon>
    </lineage>
</organism>
<evidence type="ECO:0000256" key="1">
    <source>
        <dbReference type="SAM" id="MobiDB-lite"/>
    </source>
</evidence>
<dbReference type="Pfam" id="PF00240">
    <property type="entry name" value="ubiquitin"/>
    <property type="match status" value="1"/>
</dbReference>
<dbReference type="EMBL" id="JAGRRH010000074">
    <property type="protein sequence ID" value="KAG7337766.1"/>
    <property type="molecule type" value="Genomic_DNA"/>
</dbReference>
<accession>A0A9K3P8S7</accession>
<dbReference type="Proteomes" id="UP000693970">
    <property type="component" value="Unassembled WGS sequence"/>
</dbReference>